<evidence type="ECO:0000313" key="1">
    <source>
        <dbReference type="EMBL" id="GAC03358.1"/>
    </source>
</evidence>
<reference evidence="1 2" key="1">
    <citation type="journal article" date="2014" name="Environ. Microbiol.">
        <title>Comparative genomics of the marine bacterial genus Glaciecola reveals the high degree of genomic diversity and genomic characteristic for cold adaptation.</title>
        <authorList>
            <person name="Qin Q.L."/>
            <person name="Xie B.B."/>
            <person name="Yu Y."/>
            <person name="Shu Y.L."/>
            <person name="Rong J.C."/>
            <person name="Zhang Y.J."/>
            <person name="Zhao D.L."/>
            <person name="Chen X.L."/>
            <person name="Zhang X.Y."/>
            <person name="Chen B."/>
            <person name="Zhou B.C."/>
            <person name="Zhang Y.Z."/>
        </authorList>
    </citation>
    <scope>NUCLEOTIDE SEQUENCE [LARGE SCALE GENOMIC DNA]</scope>
    <source>
        <strain evidence="1 2">NO2</strain>
    </source>
</reference>
<protein>
    <recommendedName>
        <fullName evidence="3">Phasin domain-containing protein</fullName>
    </recommendedName>
</protein>
<comment type="caution">
    <text evidence="1">The sequence shown here is derived from an EMBL/GenBank/DDBJ whole genome shotgun (WGS) entry which is preliminary data.</text>
</comment>
<name>A0ABQ0I259_9ALTE</name>
<evidence type="ECO:0000313" key="2">
    <source>
        <dbReference type="Proteomes" id="UP000008372"/>
    </source>
</evidence>
<dbReference type="RefSeq" id="WP_008302187.1">
    <property type="nucleotide sequence ID" value="NZ_BAEK01000007.1"/>
</dbReference>
<keyword evidence="2" id="KW-1185">Reference proteome</keyword>
<evidence type="ECO:0008006" key="3">
    <source>
        <dbReference type="Google" id="ProtNLM"/>
    </source>
</evidence>
<dbReference type="Proteomes" id="UP000008372">
    <property type="component" value="Unassembled WGS sequence"/>
</dbReference>
<gene>
    <name evidence="1" type="ORF">GAGA_0493</name>
</gene>
<sequence>MQQLSNNKSTAPSTLNGYIEAQAQAVTGSMYFQSTRERSQWIEQHQKEIVAAAFKRFSEDASARLRAVLPSCNVSMSL</sequence>
<proteinExistence type="predicted"/>
<organism evidence="1 2">
    <name type="scientific">Paraglaciecola agarilytica NO2</name>
    <dbReference type="NCBI Taxonomy" id="1125747"/>
    <lineage>
        <taxon>Bacteria</taxon>
        <taxon>Pseudomonadati</taxon>
        <taxon>Pseudomonadota</taxon>
        <taxon>Gammaproteobacteria</taxon>
        <taxon>Alteromonadales</taxon>
        <taxon>Alteromonadaceae</taxon>
        <taxon>Paraglaciecola</taxon>
    </lineage>
</organism>
<accession>A0ABQ0I259</accession>
<dbReference type="EMBL" id="BAEK01000007">
    <property type="protein sequence ID" value="GAC03358.1"/>
    <property type="molecule type" value="Genomic_DNA"/>
</dbReference>